<reference evidence="3 4" key="1">
    <citation type="submission" date="2016-01" db="EMBL/GenBank/DDBJ databases">
        <title>Complete Genome Sequence of Paenibacillus yonginensis DCY84, a novel Plant Growth-Promoting Bacteria with Elicitation of Induced Systemic Resistance.</title>
        <authorList>
            <person name="Kim Y.J."/>
            <person name="Yang D.C."/>
            <person name="Sukweenadhi J."/>
        </authorList>
    </citation>
    <scope>NUCLEOTIDE SEQUENCE [LARGE SCALE GENOMIC DNA]</scope>
    <source>
        <strain evidence="3 4">DCY84</strain>
    </source>
</reference>
<evidence type="ECO:0000313" key="3">
    <source>
        <dbReference type="EMBL" id="ANS74918.1"/>
    </source>
</evidence>
<dbReference type="EMBL" id="CP014167">
    <property type="protein sequence ID" value="ANS74918.1"/>
    <property type="molecule type" value="Genomic_DNA"/>
</dbReference>
<accession>A0A1B1N0H8</accession>
<name>A0A1B1N0H8_9BACL</name>
<evidence type="ECO:0000313" key="4">
    <source>
        <dbReference type="Proteomes" id="UP000092573"/>
    </source>
</evidence>
<keyword evidence="4" id="KW-1185">Reference proteome</keyword>
<sequence length="82" mass="9218">MTGMNGSNIQSQPFKQEELDSSVDKLLAGHPEWDEAARELIIQLHSDVQALTAENKRLRKALLAQRAKGPKMSTKLRDALYE</sequence>
<organism evidence="3 4">
    <name type="scientific">Paenibacillus yonginensis</name>
    <dbReference type="NCBI Taxonomy" id="1462996"/>
    <lineage>
        <taxon>Bacteria</taxon>
        <taxon>Bacillati</taxon>
        <taxon>Bacillota</taxon>
        <taxon>Bacilli</taxon>
        <taxon>Bacillales</taxon>
        <taxon>Paenibacillaceae</taxon>
        <taxon>Paenibacillus</taxon>
    </lineage>
</organism>
<gene>
    <name evidence="3" type="ORF">AWM70_10170</name>
</gene>
<dbReference type="OrthoDB" id="2629881at2"/>
<dbReference type="AlphaFoldDB" id="A0A1B1N0H8"/>
<feature type="region of interest" description="Disordered" evidence="2">
    <location>
        <begin position="1"/>
        <end position="26"/>
    </location>
</feature>
<feature type="coiled-coil region" evidence="1">
    <location>
        <begin position="41"/>
        <end position="68"/>
    </location>
</feature>
<evidence type="ECO:0000256" key="2">
    <source>
        <dbReference type="SAM" id="MobiDB-lite"/>
    </source>
</evidence>
<dbReference type="KEGG" id="pyg:AWM70_10170"/>
<feature type="compositionally biased region" description="Polar residues" evidence="2">
    <location>
        <begin position="1"/>
        <end position="14"/>
    </location>
</feature>
<dbReference type="Proteomes" id="UP000092573">
    <property type="component" value="Chromosome"/>
</dbReference>
<evidence type="ECO:0000256" key="1">
    <source>
        <dbReference type="SAM" id="Coils"/>
    </source>
</evidence>
<protein>
    <submittedName>
        <fullName evidence="3">Uncharacterized protein</fullName>
    </submittedName>
</protein>
<proteinExistence type="predicted"/>
<keyword evidence="1" id="KW-0175">Coiled coil</keyword>